<dbReference type="OrthoDB" id="9782219at2"/>
<name>A0A399RFV6_9PROT</name>
<dbReference type="PANTHER" id="PTHR33204">
    <property type="entry name" value="TRANSCRIPTIONAL REGULATOR, MARR FAMILY"/>
    <property type="match status" value="1"/>
</dbReference>
<dbReference type="RefSeq" id="WP_119375578.1">
    <property type="nucleotide sequence ID" value="NZ_QWFX01000006.1"/>
</dbReference>
<dbReference type="InterPro" id="IPR002577">
    <property type="entry name" value="HTH_HxlR"/>
</dbReference>
<protein>
    <submittedName>
        <fullName evidence="5">Transcriptional regulator</fullName>
    </submittedName>
</protein>
<feature type="domain" description="HTH hxlR-type" evidence="4">
    <location>
        <begin position="15"/>
        <end position="114"/>
    </location>
</feature>
<keyword evidence="2" id="KW-0238">DNA-binding</keyword>
<sequence length="152" mass="17292">MVPLSRKSPVPPDRCNLARAVDQIGDRWTLLILRSALYGVRRFDDFQTELGTPRTILSGRLKSLVDSGLLAKRTYKVEGRRARPEYVLTTKGEALRPVLIALNQWGDQWLESEGQPPISFTDSQSRQAVRIAFVTEDGREVSVENMRIVLRR</sequence>
<reference evidence="5 6" key="1">
    <citation type="submission" date="2018-08" db="EMBL/GenBank/DDBJ databases">
        <title>Henriciella mobilis sp. nov., isolated from seawater.</title>
        <authorList>
            <person name="Cheng H."/>
            <person name="Wu Y.-H."/>
            <person name="Xu X.-W."/>
            <person name="Guo L.-L."/>
        </authorList>
    </citation>
    <scope>NUCLEOTIDE SEQUENCE [LARGE SCALE GENOMIC DNA]</scope>
    <source>
        <strain evidence="5 6">JN25</strain>
    </source>
</reference>
<organism evidence="5 6">
    <name type="scientific">Henriciella mobilis</name>
    <dbReference type="NCBI Taxonomy" id="2305467"/>
    <lineage>
        <taxon>Bacteria</taxon>
        <taxon>Pseudomonadati</taxon>
        <taxon>Pseudomonadota</taxon>
        <taxon>Alphaproteobacteria</taxon>
        <taxon>Hyphomonadales</taxon>
        <taxon>Hyphomonadaceae</taxon>
        <taxon>Henriciella</taxon>
    </lineage>
</organism>
<evidence type="ECO:0000256" key="3">
    <source>
        <dbReference type="ARBA" id="ARBA00023163"/>
    </source>
</evidence>
<evidence type="ECO:0000313" key="6">
    <source>
        <dbReference type="Proteomes" id="UP000266385"/>
    </source>
</evidence>
<keyword evidence="3" id="KW-0804">Transcription</keyword>
<keyword evidence="6" id="KW-1185">Reference proteome</keyword>
<dbReference type="AlphaFoldDB" id="A0A399RFV6"/>
<proteinExistence type="predicted"/>
<comment type="caution">
    <text evidence="5">The sequence shown here is derived from an EMBL/GenBank/DDBJ whole genome shotgun (WGS) entry which is preliminary data.</text>
</comment>
<evidence type="ECO:0000256" key="2">
    <source>
        <dbReference type="ARBA" id="ARBA00023125"/>
    </source>
</evidence>
<dbReference type="InterPro" id="IPR036390">
    <property type="entry name" value="WH_DNA-bd_sf"/>
</dbReference>
<accession>A0A399RFV6</accession>
<dbReference type="SUPFAM" id="SSF46785">
    <property type="entry name" value="Winged helix' DNA-binding domain"/>
    <property type="match status" value="1"/>
</dbReference>
<dbReference type="InterPro" id="IPR036388">
    <property type="entry name" value="WH-like_DNA-bd_sf"/>
</dbReference>
<evidence type="ECO:0000256" key="1">
    <source>
        <dbReference type="ARBA" id="ARBA00023015"/>
    </source>
</evidence>
<dbReference type="Gene3D" id="1.10.10.10">
    <property type="entry name" value="Winged helix-like DNA-binding domain superfamily/Winged helix DNA-binding domain"/>
    <property type="match status" value="1"/>
</dbReference>
<dbReference type="PANTHER" id="PTHR33204:SF18">
    <property type="entry name" value="TRANSCRIPTIONAL REGULATORY PROTEIN"/>
    <property type="match status" value="1"/>
</dbReference>
<evidence type="ECO:0000259" key="4">
    <source>
        <dbReference type="PROSITE" id="PS51118"/>
    </source>
</evidence>
<dbReference type="Proteomes" id="UP000266385">
    <property type="component" value="Unassembled WGS sequence"/>
</dbReference>
<dbReference type="GO" id="GO:0003677">
    <property type="term" value="F:DNA binding"/>
    <property type="evidence" value="ECO:0007669"/>
    <property type="project" value="UniProtKB-KW"/>
</dbReference>
<dbReference type="EMBL" id="QWFX01000006">
    <property type="protein sequence ID" value="RIJ30258.1"/>
    <property type="molecule type" value="Genomic_DNA"/>
</dbReference>
<keyword evidence="1" id="KW-0805">Transcription regulation</keyword>
<gene>
    <name evidence="5" type="ORF">D1223_06315</name>
</gene>
<dbReference type="Pfam" id="PF01638">
    <property type="entry name" value="HxlR"/>
    <property type="match status" value="1"/>
</dbReference>
<dbReference type="PROSITE" id="PS51118">
    <property type="entry name" value="HTH_HXLR"/>
    <property type="match status" value="1"/>
</dbReference>
<evidence type="ECO:0000313" key="5">
    <source>
        <dbReference type="EMBL" id="RIJ30258.1"/>
    </source>
</evidence>